<organism evidence="1 2">
    <name type="scientific">Drosophila kikkawai</name>
    <name type="common">Fruit fly</name>
    <dbReference type="NCBI Taxonomy" id="30033"/>
    <lineage>
        <taxon>Eukaryota</taxon>
        <taxon>Metazoa</taxon>
        <taxon>Ecdysozoa</taxon>
        <taxon>Arthropoda</taxon>
        <taxon>Hexapoda</taxon>
        <taxon>Insecta</taxon>
        <taxon>Pterygota</taxon>
        <taxon>Neoptera</taxon>
        <taxon>Endopterygota</taxon>
        <taxon>Diptera</taxon>
        <taxon>Brachycera</taxon>
        <taxon>Muscomorpha</taxon>
        <taxon>Ephydroidea</taxon>
        <taxon>Drosophilidae</taxon>
        <taxon>Drosophila</taxon>
        <taxon>Sophophora</taxon>
    </lineage>
</organism>
<protein>
    <submittedName>
        <fullName evidence="2">Uncharacterized protein</fullName>
    </submittedName>
</protein>
<evidence type="ECO:0000313" key="1">
    <source>
        <dbReference type="Proteomes" id="UP001652661"/>
    </source>
</evidence>
<gene>
    <name evidence="2" type="primary">LOC138929027</name>
</gene>
<accession>A0ABM4GLP4</accession>
<sequence length="113" mass="13080">MHFYPGRLGAMWVVWQGRLAAANSRTWRINRILRICERLPHKLHFNFAAFLATAYKSAGFRRTRRRQLLLVLCRILALGTRRPAPPLVPLATPCLRSLRFSRGQATRNIEISI</sequence>
<proteinExistence type="predicted"/>
<evidence type="ECO:0000313" key="2">
    <source>
        <dbReference type="RefSeq" id="XP_070143626.1"/>
    </source>
</evidence>
<dbReference type="GeneID" id="138929027"/>
<dbReference type="RefSeq" id="XP_070143626.1">
    <property type="nucleotide sequence ID" value="XM_070287525.1"/>
</dbReference>
<name>A0ABM4GLP4_DROKI</name>
<keyword evidence="1" id="KW-1185">Reference proteome</keyword>
<dbReference type="Proteomes" id="UP001652661">
    <property type="component" value="Chromosome 3R"/>
</dbReference>
<reference evidence="2" key="1">
    <citation type="submission" date="2025-08" db="UniProtKB">
        <authorList>
            <consortium name="RefSeq"/>
        </authorList>
    </citation>
    <scope>IDENTIFICATION</scope>
    <source>
        <strain evidence="2">14028-0561.14</strain>
        <tissue evidence="2">Whole fly</tissue>
    </source>
</reference>